<evidence type="ECO:0000256" key="1">
    <source>
        <dbReference type="ARBA" id="ARBA00008348"/>
    </source>
</evidence>
<dbReference type="Gene3D" id="3.30.70.1560">
    <property type="entry name" value="Alpha-L RNA-binding motif"/>
    <property type="match status" value="1"/>
</dbReference>
<dbReference type="CDD" id="cd02553">
    <property type="entry name" value="PseudoU_synth_RsuA"/>
    <property type="match status" value="1"/>
</dbReference>
<name>A0ABR8NWC7_9GAMM</name>
<comment type="caution">
    <text evidence="9">The sequence shown here is derived from an EMBL/GenBank/DDBJ whole genome shotgun (WGS) entry which is preliminary data.</text>
</comment>
<evidence type="ECO:0000313" key="10">
    <source>
        <dbReference type="Proteomes" id="UP000604161"/>
    </source>
</evidence>
<evidence type="ECO:0000256" key="2">
    <source>
        <dbReference type="ARBA" id="ARBA00022884"/>
    </source>
</evidence>
<comment type="catalytic activity">
    <reaction evidence="4">
        <text>uridine(516) in 16S rRNA = pseudouridine(516) in 16S rRNA</text>
        <dbReference type="Rhea" id="RHEA:38867"/>
        <dbReference type="Rhea" id="RHEA-COMP:10089"/>
        <dbReference type="Rhea" id="RHEA-COMP:10090"/>
        <dbReference type="ChEBI" id="CHEBI:65314"/>
        <dbReference type="ChEBI" id="CHEBI:65315"/>
        <dbReference type="EC" id="5.4.99.19"/>
    </reaction>
</comment>
<dbReference type="CDD" id="cd00165">
    <property type="entry name" value="S4"/>
    <property type="match status" value="1"/>
</dbReference>
<reference evidence="9 10" key="1">
    <citation type="submission" date="2020-09" db="EMBL/GenBank/DDBJ databases">
        <title>Marinomonas sp. nov., isolated from the cysticercosis algae of Qingdao, China.</title>
        <authorList>
            <person name="Sun X."/>
        </authorList>
    </citation>
    <scope>NUCLEOTIDE SEQUENCE [LARGE SCALE GENOMIC DNA]</scope>
    <source>
        <strain evidence="9 10">SM2066</strain>
    </source>
</reference>
<dbReference type="NCBIfam" id="TIGR00093">
    <property type="entry name" value="pseudouridine synthase"/>
    <property type="match status" value="1"/>
</dbReference>
<dbReference type="EC" id="5.4.99.-" evidence="7"/>
<feature type="domain" description="RNA-binding S4" evidence="8">
    <location>
        <begin position="1"/>
        <end position="63"/>
    </location>
</feature>
<dbReference type="Pfam" id="PF00849">
    <property type="entry name" value="PseudoU_synth_2"/>
    <property type="match status" value="1"/>
</dbReference>
<dbReference type="InterPro" id="IPR020103">
    <property type="entry name" value="PsdUridine_synth_cat_dom_sf"/>
</dbReference>
<dbReference type="Gene3D" id="3.30.70.580">
    <property type="entry name" value="Pseudouridine synthase I, catalytic domain, N-terminal subdomain"/>
    <property type="match status" value="1"/>
</dbReference>
<proteinExistence type="inferred from homology"/>
<dbReference type="SMART" id="SM00363">
    <property type="entry name" value="S4"/>
    <property type="match status" value="1"/>
</dbReference>
<keyword evidence="10" id="KW-1185">Reference proteome</keyword>
<evidence type="ECO:0000313" key="9">
    <source>
        <dbReference type="EMBL" id="MBD5770344.1"/>
    </source>
</evidence>
<evidence type="ECO:0000256" key="4">
    <source>
        <dbReference type="ARBA" id="ARBA00036749"/>
    </source>
</evidence>
<dbReference type="Gene3D" id="3.10.290.10">
    <property type="entry name" value="RNA-binding S4 domain"/>
    <property type="match status" value="1"/>
</dbReference>
<dbReference type="RefSeq" id="WP_191593695.1">
    <property type="nucleotide sequence ID" value="NZ_JACYFC010000001.1"/>
</dbReference>
<evidence type="ECO:0000256" key="5">
    <source>
        <dbReference type="ARBA" id="ARBA00037590"/>
    </source>
</evidence>
<dbReference type="Proteomes" id="UP000604161">
    <property type="component" value="Unassembled WGS sequence"/>
</dbReference>
<keyword evidence="3 7" id="KW-0413">Isomerase</keyword>
<dbReference type="InterPro" id="IPR020094">
    <property type="entry name" value="TruA/RsuA/RluB/E/F_N"/>
</dbReference>
<dbReference type="InterPro" id="IPR002942">
    <property type="entry name" value="S4_RNA-bd"/>
</dbReference>
<accession>A0ABR8NWC7</accession>
<evidence type="ECO:0000256" key="6">
    <source>
        <dbReference type="PROSITE-ProRule" id="PRU00182"/>
    </source>
</evidence>
<dbReference type="InterPro" id="IPR050343">
    <property type="entry name" value="RsuA_PseudoU_synthase"/>
</dbReference>
<dbReference type="SUPFAM" id="SSF55174">
    <property type="entry name" value="Alpha-L RNA-binding motif"/>
    <property type="match status" value="1"/>
</dbReference>
<organism evidence="9 10">
    <name type="scientific">Marinomonas colpomeniae</name>
    <dbReference type="NCBI Taxonomy" id="2774408"/>
    <lineage>
        <taxon>Bacteria</taxon>
        <taxon>Pseudomonadati</taxon>
        <taxon>Pseudomonadota</taxon>
        <taxon>Gammaproteobacteria</taxon>
        <taxon>Oceanospirillales</taxon>
        <taxon>Oceanospirillaceae</taxon>
        <taxon>Marinomonas</taxon>
    </lineage>
</organism>
<gene>
    <name evidence="9" type="ORF">IF202_04705</name>
</gene>
<dbReference type="InterPro" id="IPR018496">
    <property type="entry name" value="PsdUridine_synth_RsuA/RluB_CS"/>
</dbReference>
<evidence type="ECO:0000256" key="7">
    <source>
        <dbReference type="RuleBase" id="RU003887"/>
    </source>
</evidence>
<dbReference type="InterPro" id="IPR000748">
    <property type="entry name" value="PsdUridine_synth_RsuA/RluB/E/F"/>
</dbReference>
<dbReference type="InterPro" id="IPR036986">
    <property type="entry name" value="S4_RNA-bd_sf"/>
</dbReference>
<comment type="function">
    <text evidence="5">Responsible for synthesis of pseudouridine from uracil-516 in 16S ribosomal RNA.</text>
</comment>
<dbReference type="InterPro" id="IPR006145">
    <property type="entry name" value="PsdUridine_synth_RsuA/RluA"/>
</dbReference>
<sequence length="244" mass="27523">MRLDKFICKSTELTKAESLQCIHEGEVCVNDIVMTDEATQVHENNHIVLNGIELKPRPFRYILMHKPANTVCSNIDEAYPSLFNFLDFDKKSELHIAGRLDADTTGLVLITDDGRWSFNITQPTNNCCKVYRVGLSKPWSKLLSDEVTLKFKQGIPLQGESALTLPAHLEMITSTEALLTITQGKFHQVKRMFAAVGNRVVSLHREQIGDVCLDVDIGQWRYLTKQEVESFSHSLSCSIPELST</sequence>
<evidence type="ECO:0000256" key="3">
    <source>
        <dbReference type="ARBA" id="ARBA00023235"/>
    </source>
</evidence>
<evidence type="ECO:0000259" key="8">
    <source>
        <dbReference type="SMART" id="SM00363"/>
    </source>
</evidence>
<protein>
    <recommendedName>
        <fullName evidence="7">Pseudouridine synthase</fullName>
        <ecNumber evidence="7">5.4.99.-</ecNumber>
    </recommendedName>
</protein>
<dbReference type="PANTHER" id="PTHR47683:SF4">
    <property type="entry name" value="PSEUDOURIDINE SYNTHASE"/>
    <property type="match status" value="1"/>
</dbReference>
<dbReference type="EMBL" id="JACYFC010000001">
    <property type="protein sequence ID" value="MBD5770344.1"/>
    <property type="molecule type" value="Genomic_DNA"/>
</dbReference>
<comment type="similarity">
    <text evidence="1 7">Belongs to the pseudouridine synthase RsuA family.</text>
</comment>
<dbReference type="PROSITE" id="PS50889">
    <property type="entry name" value="S4"/>
    <property type="match status" value="1"/>
</dbReference>
<dbReference type="PANTHER" id="PTHR47683">
    <property type="entry name" value="PSEUDOURIDINE SYNTHASE FAMILY PROTEIN-RELATED"/>
    <property type="match status" value="1"/>
</dbReference>
<dbReference type="PROSITE" id="PS01149">
    <property type="entry name" value="PSI_RSU"/>
    <property type="match status" value="1"/>
</dbReference>
<keyword evidence="2 6" id="KW-0694">RNA-binding</keyword>
<dbReference type="InterPro" id="IPR042092">
    <property type="entry name" value="PsdUridine_s_RsuA/RluB/E/F_cat"/>
</dbReference>
<dbReference type="SUPFAM" id="SSF55120">
    <property type="entry name" value="Pseudouridine synthase"/>
    <property type="match status" value="1"/>
</dbReference>